<protein>
    <submittedName>
        <fullName evidence="1">Uncharacterized protein</fullName>
    </submittedName>
</protein>
<gene>
    <name evidence="1" type="ORF">CBM2636_10473</name>
</gene>
<evidence type="ECO:0000313" key="2">
    <source>
        <dbReference type="Proteomes" id="UP000254259"/>
    </source>
</evidence>
<dbReference type="Proteomes" id="UP000254259">
    <property type="component" value="Chromosome CBM2636"/>
</dbReference>
<name>A0A9Q7URU3_9BURK</name>
<reference evidence="1 2" key="1">
    <citation type="submission" date="2018-01" db="EMBL/GenBank/DDBJ databases">
        <authorList>
            <person name="Clerissi C."/>
        </authorList>
    </citation>
    <scope>NUCLEOTIDE SEQUENCE [LARGE SCALE GENOMIC DNA]</scope>
    <source>
        <strain evidence="1">Cupriavidus taiwanensis SWF 66322</strain>
    </source>
</reference>
<organism evidence="1 2">
    <name type="scientific">Cupriavidus taiwanensis</name>
    <dbReference type="NCBI Taxonomy" id="164546"/>
    <lineage>
        <taxon>Bacteria</taxon>
        <taxon>Pseudomonadati</taxon>
        <taxon>Pseudomonadota</taxon>
        <taxon>Betaproteobacteria</taxon>
        <taxon>Burkholderiales</taxon>
        <taxon>Burkholderiaceae</taxon>
        <taxon>Cupriavidus</taxon>
    </lineage>
</organism>
<proteinExistence type="predicted"/>
<evidence type="ECO:0000313" key="1">
    <source>
        <dbReference type="EMBL" id="SPD63457.1"/>
    </source>
</evidence>
<dbReference type="EMBL" id="LT984813">
    <property type="protein sequence ID" value="SPD63457.1"/>
    <property type="molecule type" value="Genomic_DNA"/>
</dbReference>
<dbReference type="AlphaFoldDB" id="A0A9Q7URU3"/>
<accession>A0A9Q7URU3</accession>
<sequence>MAAGVRLLPCGNGRAETGGSIAAGGHAALQSV</sequence>